<reference evidence="1 2" key="1">
    <citation type="submission" date="2016-11" db="EMBL/GenBank/DDBJ databases">
        <authorList>
            <person name="Jaros S."/>
            <person name="Januszkiewicz K."/>
            <person name="Wedrychowicz H."/>
        </authorList>
    </citation>
    <scope>NUCLEOTIDE SEQUENCE [LARGE SCALE GENOMIC DNA]</scope>
    <source>
        <strain evidence="1 2">DSM 17459</strain>
    </source>
</reference>
<dbReference type="RefSeq" id="WP_072851641.1">
    <property type="nucleotide sequence ID" value="NZ_FQVI01000010.1"/>
</dbReference>
<proteinExistence type="predicted"/>
<name>A0A1M4Y1A8_9CLOT</name>
<dbReference type="Proteomes" id="UP000184245">
    <property type="component" value="Unassembled WGS sequence"/>
</dbReference>
<dbReference type="OrthoDB" id="9798066at2"/>
<dbReference type="STRING" id="1122155.SAMN02745158_02201"/>
<accession>A0A1M4Y1A8</accession>
<sequence length="134" mass="15508">MRLEPLYHEGYGYKPLVLTENWQLAQLNYTPEQEPEALEKLDQHDFTDETFTLVRGRAFLIIYDSAAHESGLIPLREGITYNVPAMMWHNIAMERGSCVLITEGRDAHLKGFSQIPIPENLKEEILAFRDCSWI</sequence>
<evidence type="ECO:0000313" key="2">
    <source>
        <dbReference type="Proteomes" id="UP000184245"/>
    </source>
</evidence>
<keyword evidence="2" id="KW-1185">Reference proteome</keyword>
<dbReference type="Gene3D" id="2.60.120.10">
    <property type="entry name" value="Jelly Rolls"/>
    <property type="match status" value="1"/>
</dbReference>
<protein>
    <submittedName>
        <fullName evidence="1">Uncharacterized protein</fullName>
    </submittedName>
</protein>
<evidence type="ECO:0000313" key="1">
    <source>
        <dbReference type="EMBL" id="SHE99617.1"/>
    </source>
</evidence>
<dbReference type="SUPFAM" id="SSF51182">
    <property type="entry name" value="RmlC-like cupins"/>
    <property type="match status" value="1"/>
</dbReference>
<gene>
    <name evidence="1" type="ORF">SAMN02745158_02201</name>
</gene>
<dbReference type="InterPro" id="IPR014710">
    <property type="entry name" value="RmlC-like_jellyroll"/>
</dbReference>
<dbReference type="EMBL" id="FQVI01000010">
    <property type="protein sequence ID" value="SHE99617.1"/>
    <property type="molecule type" value="Genomic_DNA"/>
</dbReference>
<dbReference type="InterPro" id="IPR011051">
    <property type="entry name" value="RmlC_Cupin_sf"/>
</dbReference>
<dbReference type="AlphaFoldDB" id="A0A1M4Y1A8"/>
<organism evidence="1 2">
    <name type="scientific">Lactonifactor longoviformis DSM 17459</name>
    <dbReference type="NCBI Taxonomy" id="1122155"/>
    <lineage>
        <taxon>Bacteria</taxon>
        <taxon>Bacillati</taxon>
        <taxon>Bacillota</taxon>
        <taxon>Clostridia</taxon>
        <taxon>Eubacteriales</taxon>
        <taxon>Clostridiaceae</taxon>
        <taxon>Lactonifactor</taxon>
    </lineage>
</organism>